<dbReference type="OrthoDB" id="9762169at2"/>
<dbReference type="HOGENOM" id="CLU_019602_18_1_11"/>
<dbReference type="STRING" id="2045.KR76_01005"/>
<keyword evidence="1" id="KW-0732">Signal</keyword>
<proteinExistence type="predicted"/>
<dbReference type="SUPFAM" id="SSF53850">
    <property type="entry name" value="Periplasmic binding protein-like II"/>
    <property type="match status" value="1"/>
</dbReference>
<evidence type="ECO:0000313" key="2">
    <source>
        <dbReference type="EMBL" id="AIY15708.1"/>
    </source>
</evidence>
<dbReference type="PANTHER" id="PTHR35936:SF17">
    <property type="entry name" value="ARGININE-BINDING EXTRACELLULAR PROTEIN ARTP"/>
    <property type="match status" value="1"/>
</dbReference>
<dbReference type="SMART" id="SM00062">
    <property type="entry name" value="PBPb"/>
    <property type="match status" value="1"/>
</dbReference>
<dbReference type="eggNOG" id="COG0834">
    <property type="taxonomic scope" value="Bacteria"/>
</dbReference>
<protein>
    <submittedName>
        <fullName evidence="2">Secreted protein</fullName>
    </submittedName>
</protein>
<dbReference type="KEGG" id="psim:KR76_01005"/>
<accession>A0A0A1DGQ4</accession>
<keyword evidence="3" id="KW-1185">Reference proteome</keyword>
<dbReference type="AlphaFoldDB" id="A0A0A1DGQ4"/>
<organism evidence="2 3">
    <name type="scientific">Nocardioides simplex</name>
    <name type="common">Arthrobacter simplex</name>
    <dbReference type="NCBI Taxonomy" id="2045"/>
    <lineage>
        <taxon>Bacteria</taxon>
        <taxon>Bacillati</taxon>
        <taxon>Actinomycetota</taxon>
        <taxon>Actinomycetes</taxon>
        <taxon>Propionibacteriales</taxon>
        <taxon>Nocardioidaceae</taxon>
        <taxon>Pimelobacter</taxon>
    </lineage>
</organism>
<dbReference type="Pfam" id="PF00497">
    <property type="entry name" value="SBP_bac_3"/>
    <property type="match status" value="1"/>
</dbReference>
<evidence type="ECO:0000256" key="1">
    <source>
        <dbReference type="ARBA" id="ARBA00022729"/>
    </source>
</evidence>
<dbReference type="Proteomes" id="UP000030300">
    <property type="component" value="Chromosome"/>
</dbReference>
<name>A0A0A1DGQ4_NOCSI</name>
<sequence length="296" mass="31595">MTRPRHLTLSAAALALALPALLSACGGSSEADDKPSFDKAAPLHSALPKDLQDKKSITIASNVEYPPFEFYDTDNKTVLGIDREIADGLEKQLGIDIEFENIAFDAIIPGLVSGRYEMAMSAMTDNKERQKEVDFVDYFAAGAGVLAHEADAEKYATLEDMCGTTVGIVKGTTEVAQAEEQSKKCEAAGDDKIESIVFPGQNQVILALQNDRVDAVLMDSAPGAYAASQTEGLVMSKPYESQPFGIVFAKGSTELQKAVQQALEALLKDGDYLKALEKYGLESGAVDAFPVNGGTQ</sequence>
<dbReference type="EMBL" id="CP009896">
    <property type="protein sequence ID" value="AIY15708.1"/>
    <property type="molecule type" value="Genomic_DNA"/>
</dbReference>
<dbReference type="Gene3D" id="3.40.190.10">
    <property type="entry name" value="Periplasmic binding protein-like II"/>
    <property type="match status" value="2"/>
</dbReference>
<reference evidence="2 3" key="1">
    <citation type="journal article" date="2015" name="Genome Announc.">
        <title>Complete Genome Sequence of Steroid-Transforming Nocardioides simplex VKM Ac-2033D.</title>
        <authorList>
            <person name="Shtratnikova V.Y."/>
            <person name="Schelkunov M.I."/>
            <person name="Pekov Y.A."/>
            <person name="Fokina V.V."/>
            <person name="Logacheva M.D."/>
            <person name="Sokolov S.L."/>
            <person name="Bragin E.Y."/>
            <person name="Ashapkin V.V."/>
            <person name="Donova M.V."/>
        </authorList>
    </citation>
    <scope>NUCLEOTIDE SEQUENCE [LARGE SCALE GENOMIC DNA]</scope>
    <source>
        <strain evidence="2 3">VKM Ac-2033D</strain>
    </source>
</reference>
<dbReference type="RefSeq" id="WP_038675997.1">
    <property type="nucleotide sequence ID" value="NZ_BJMC01000016.1"/>
</dbReference>
<gene>
    <name evidence="2" type="ORF">KR76_01005</name>
</gene>
<evidence type="ECO:0000313" key="3">
    <source>
        <dbReference type="Proteomes" id="UP000030300"/>
    </source>
</evidence>
<dbReference type="PANTHER" id="PTHR35936">
    <property type="entry name" value="MEMBRANE-BOUND LYTIC MUREIN TRANSGLYCOSYLASE F"/>
    <property type="match status" value="1"/>
</dbReference>
<dbReference type="PROSITE" id="PS51257">
    <property type="entry name" value="PROKAR_LIPOPROTEIN"/>
    <property type="match status" value="1"/>
</dbReference>
<dbReference type="InterPro" id="IPR001638">
    <property type="entry name" value="Solute-binding_3/MltF_N"/>
</dbReference>
<dbReference type="CDD" id="cd01004">
    <property type="entry name" value="PBP2_MidA_like"/>
    <property type="match status" value="1"/>
</dbReference>
<dbReference type="GeneID" id="96607579"/>